<organism evidence="2 3">
    <name type="scientific">Labrys miyagiensis</name>
    <dbReference type="NCBI Taxonomy" id="346912"/>
    <lineage>
        <taxon>Bacteria</taxon>
        <taxon>Pseudomonadati</taxon>
        <taxon>Pseudomonadota</taxon>
        <taxon>Alphaproteobacteria</taxon>
        <taxon>Hyphomicrobiales</taxon>
        <taxon>Xanthobacteraceae</taxon>
        <taxon>Labrys</taxon>
    </lineage>
</organism>
<dbReference type="InterPro" id="IPR021741">
    <property type="entry name" value="DUF3311"/>
</dbReference>
<comment type="caution">
    <text evidence="2">The sequence shown here is derived from an EMBL/GenBank/DDBJ whole genome shotgun (WGS) entry which is preliminary data.</text>
</comment>
<proteinExistence type="predicted"/>
<keyword evidence="1" id="KW-1133">Transmembrane helix</keyword>
<dbReference type="RefSeq" id="WP_284315717.1">
    <property type="nucleotide sequence ID" value="NZ_BSPC01000066.1"/>
</dbReference>
<evidence type="ECO:0000313" key="2">
    <source>
        <dbReference type="EMBL" id="GLS22758.1"/>
    </source>
</evidence>
<dbReference type="Proteomes" id="UP001156882">
    <property type="component" value="Unassembled WGS sequence"/>
</dbReference>
<evidence type="ECO:0008006" key="4">
    <source>
        <dbReference type="Google" id="ProtNLM"/>
    </source>
</evidence>
<protein>
    <recommendedName>
        <fullName evidence="4">DUF3311 domain-containing protein</fullName>
    </recommendedName>
</protein>
<reference evidence="3" key="1">
    <citation type="journal article" date="2019" name="Int. J. Syst. Evol. Microbiol.">
        <title>The Global Catalogue of Microorganisms (GCM) 10K type strain sequencing project: providing services to taxonomists for standard genome sequencing and annotation.</title>
        <authorList>
            <consortium name="The Broad Institute Genomics Platform"/>
            <consortium name="The Broad Institute Genome Sequencing Center for Infectious Disease"/>
            <person name="Wu L."/>
            <person name="Ma J."/>
        </authorList>
    </citation>
    <scope>NUCLEOTIDE SEQUENCE [LARGE SCALE GENOMIC DNA]</scope>
    <source>
        <strain evidence="3">NBRC 101365</strain>
    </source>
</reference>
<name>A0ABQ6CQZ1_9HYPH</name>
<keyword evidence="1" id="KW-0812">Transmembrane</keyword>
<keyword evidence="1" id="KW-0472">Membrane</keyword>
<keyword evidence="3" id="KW-1185">Reference proteome</keyword>
<dbReference type="EMBL" id="BSPC01000066">
    <property type="protein sequence ID" value="GLS22758.1"/>
    <property type="molecule type" value="Genomic_DNA"/>
</dbReference>
<gene>
    <name evidence="2" type="ORF">GCM10007874_57780</name>
</gene>
<sequence length="55" mass="6364">MKYILLLVPCVLALLTPLYNSIDPVLFGLPFFYLYLLALVPISSLFVYLAWKVER</sequence>
<evidence type="ECO:0000256" key="1">
    <source>
        <dbReference type="SAM" id="Phobius"/>
    </source>
</evidence>
<accession>A0ABQ6CQZ1</accession>
<feature type="transmembrane region" description="Helical" evidence="1">
    <location>
        <begin position="30"/>
        <end position="51"/>
    </location>
</feature>
<dbReference type="Pfam" id="PF11755">
    <property type="entry name" value="DUF3311"/>
    <property type="match status" value="1"/>
</dbReference>
<evidence type="ECO:0000313" key="3">
    <source>
        <dbReference type="Proteomes" id="UP001156882"/>
    </source>
</evidence>